<feature type="domain" description="HTH lysR-type" evidence="5">
    <location>
        <begin position="1"/>
        <end position="61"/>
    </location>
</feature>
<dbReference type="PRINTS" id="PR00039">
    <property type="entry name" value="HTHLYSR"/>
</dbReference>
<evidence type="ECO:0000256" key="2">
    <source>
        <dbReference type="ARBA" id="ARBA00023015"/>
    </source>
</evidence>
<dbReference type="PROSITE" id="PS50931">
    <property type="entry name" value="HTH_LYSR"/>
    <property type="match status" value="1"/>
</dbReference>
<dbReference type="InterPro" id="IPR036388">
    <property type="entry name" value="WH-like_DNA-bd_sf"/>
</dbReference>
<dbReference type="Proteomes" id="UP000721844">
    <property type="component" value="Unassembled WGS sequence"/>
</dbReference>
<dbReference type="PANTHER" id="PTHR30346">
    <property type="entry name" value="TRANSCRIPTIONAL DUAL REGULATOR HCAR-RELATED"/>
    <property type="match status" value="1"/>
</dbReference>
<evidence type="ECO:0000259" key="5">
    <source>
        <dbReference type="PROSITE" id="PS50931"/>
    </source>
</evidence>
<dbReference type="Gene3D" id="1.10.10.10">
    <property type="entry name" value="Winged helix-like DNA-binding domain superfamily/Winged helix DNA-binding domain"/>
    <property type="match status" value="1"/>
</dbReference>
<dbReference type="GO" id="GO:0003700">
    <property type="term" value="F:DNA-binding transcription factor activity"/>
    <property type="evidence" value="ECO:0007669"/>
    <property type="project" value="InterPro"/>
</dbReference>
<dbReference type="SUPFAM" id="SSF46785">
    <property type="entry name" value="Winged helix' DNA-binding domain"/>
    <property type="match status" value="1"/>
</dbReference>
<protein>
    <submittedName>
        <fullName evidence="6">LysR family transcriptional regulator</fullName>
    </submittedName>
</protein>
<organism evidence="6 7">
    <name type="scientific">Acidisoma cellulosilyticum</name>
    <dbReference type="NCBI Taxonomy" id="2802395"/>
    <lineage>
        <taxon>Bacteria</taxon>
        <taxon>Pseudomonadati</taxon>
        <taxon>Pseudomonadota</taxon>
        <taxon>Alphaproteobacteria</taxon>
        <taxon>Acetobacterales</taxon>
        <taxon>Acidocellaceae</taxon>
        <taxon>Acidisoma</taxon>
    </lineage>
</organism>
<dbReference type="InterPro" id="IPR005119">
    <property type="entry name" value="LysR_subst-bd"/>
</dbReference>
<dbReference type="InterPro" id="IPR000847">
    <property type="entry name" value="LysR_HTH_N"/>
</dbReference>
<dbReference type="Gene3D" id="3.40.190.10">
    <property type="entry name" value="Periplasmic binding protein-like II"/>
    <property type="match status" value="2"/>
</dbReference>
<keyword evidence="3" id="KW-0238">DNA-binding</keyword>
<dbReference type="Pfam" id="PF00126">
    <property type="entry name" value="HTH_1"/>
    <property type="match status" value="1"/>
</dbReference>
<evidence type="ECO:0000313" key="6">
    <source>
        <dbReference type="EMBL" id="MCB8883334.1"/>
    </source>
</evidence>
<dbReference type="Pfam" id="PF03466">
    <property type="entry name" value="LysR_substrate"/>
    <property type="match status" value="1"/>
</dbReference>
<evidence type="ECO:0000256" key="1">
    <source>
        <dbReference type="ARBA" id="ARBA00009437"/>
    </source>
</evidence>
<keyword evidence="4" id="KW-0804">Transcription</keyword>
<dbReference type="AlphaFoldDB" id="A0A964E686"/>
<dbReference type="RefSeq" id="WP_227309986.1">
    <property type="nucleotide sequence ID" value="NZ_JAESVA010000012.1"/>
</dbReference>
<comment type="similarity">
    <text evidence="1">Belongs to the LysR transcriptional regulatory family.</text>
</comment>
<evidence type="ECO:0000256" key="3">
    <source>
        <dbReference type="ARBA" id="ARBA00023125"/>
    </source>
</evidence>
<dbReference type="GO" id="GO:0032993">
    <property type="term" value="C:protein-DNA complex"/>
    <property type="evidence" value="ECO:0007669"/>
    <property type="project" value="TreeGrafter"/>
</dbReference>
<proteinExistence type="inferred from homology"/>
<sequence length="307" mass="33644">MRYTLRQLQYFAAAAETGSITLGAEKIGISQPSISAAISTLEREFGVQLFIRHHAQGLSLTAVGQRLFVEAKHLLTQAEALYAVASEAAGQVAGKLAVGCMVTMAPMIMPELAQTFLSAFPKTEIQQIEAGLEWLLDALLRAEIDIAVTYDLQIPDGVTFTPLTRLPPYVMVGAMHPLAEQSTVTLEQLADLPLILLDLPISRDYFLSLFTKRGLVPRIQSRSAQQDVVRTMVANGYGYTLANVRPRSDLALDGRRLLRLRLTGDHQPMVMGTAVLATMRKTRLLSEFEAHCRACISDSYIPGMTSP</sequence>
<dbReference type="GO" id="GO:0003677">
    <property type="term" value="F:DNA binding"/>
    <property type="evidence" value="ECO:0007669"/>
    <property type="project" value="UniProtKB-KW"/>
</dbReference>
<keyword evidence="7" id="KW-1185">Reference proteome</keyword>
<dbReference type="PANTHER" id="PTHR30346:SF0">
    <property type="entry name" value="HCA OPERON TRANSCRIPTIONAL ACTIVATOR HCAR"/>
    <property type="match status" value="1"/>
</dbReference>
<keyword evidence="2" id="KW-0805">Transcription regulation</keyword>
<gene>
    <name evidence="6" type="ORF">ACELLULO517_24000</name>
</gene>
<dbReference type="FunFam" id="1.10.10.10:FF:000001">
    <property type="entry name" value="LysR family transcriptional regulator"/>
    <property type="match status" value="1"/>
</dbReference>
<reference evidence="6 7" key="1">
    <citation type="journal article" date="2021" name="Microorganisms">
        <title>Acidisoma silvae sp. nov. and Acidisomacellulosilytica sp. nov., Two Acidophilic Bacteria Isolated from Decaying Wood, Hydrolyzing Cellulose and Producing Poly-3-hydroxybutyrate.</title>
        <authorList>
            <person name="Mieszkin S."/>
            <person name="Pouder E."/>
            <person name="Uroz S."/>
            <person name="Simon-Colin C."/>
            <person name="Alain K."/>
        </authorList>
    </citation>
    <scope>NUCLEOTIDE SEQUENCE [LARGE SCALE GENOMIC DNA]</scope>
    <source>
        <strain evidence="6 7">HW T5.17</strain>
    </source>
</reference>
<dbReference type="SUPFAM" id="SSF53850">
    <property type="entry name" value="Periplasmic binding protein-like II"/>
    <property type="match status" value="1"/>
</dbReference>
<name>A0A964E686_9PROT</name>
<evidence type="ECO:0000256" key="4">
    <source>
        <dbReference type="ARBA" id="ARBA00023163"/>
    </source>
</evidence>
<evidence type="ECO:0000313" key="7">
    <source>
        <dbReference type="Proteomes" id="UP000721844"/>
    </source>
</evidence>
<comment type="caution">
    <text evidence="6">The sequence shown here is derived from an EMBL/GenBank/DDBJ whole genome shotgun (WGS) entry which is preliminary data.</text>
</comment>
<dbReference type="EMBL" id="JAESVA010000012">
    <property type="protein sequence ID" value="MCB8883334.1"/>
    <property type="molecule type" value="Genomic_DNA"/>
</dbReference>
<dbReference type="InterPro" id="IPR036390">
    <property type="entry name" value="WH_DNA-bd_sf"/>
</dbReference>
<accession>A0A964E686</accession>